<sequence>MSTSVPETMSGSCDCGAVKVTVTDVPIGVNMCFCSHCRINSGGSSQVAVLYTSEQVKIEDPDSVRKGYTMEDTMSGNPKTKIFCGTCGCHVYSEGGPKEGRMYGIRGPILDRTLETLKPTLQEVFEHKRPSFMGSIKSE</sequence>
<name>A0A6G1FV37_9PEZI</name>
<reference evidence="8" key="2">
    <citation type="submission" date="2020-04" db="EMBL/GenBank/DDBJ databases">
        <authorList>
            <consortium name="NCBI Genome Project"/>
        </authorList>
    </citation>
    <scope>NUCLEOTIDE SEQUENCE</scope>
    <source>
        <strain evidence="8">CBS 781.70</strain>
    </source>
</reference>
<dbReference type="GeneID" id="54414530"/>
<gene>
    <name evidence="6 8" type="ORF">P152DRAFT_155043</name>
</gene>
<keyword evidence="2" id="KW-0479">Metal-binding</keyword>
<dbReference type="PANTHER" id="PTHR33337">
    <property type="entry name" value="GFA DOMAIN-CONTAINING PROTEIN"/>
    <property type="match status" value="1"/>
</dbReference>
<dbReference type="RefSeq" id="XP_033531254.1">
    <property type="nucleotide sequence ID" value="XM_033673960.1"/>
</dbReference>
<keyword evidence="3" id="KW-0862">Zinc</keyword>
<keyword evidence="7" id="KW-1185">Reference proteome</keyword>
<dbReference type="InterPro" id="IPR011057">
    <property type="entry name" value="Mss4-like_sf"/>
</dbReference>
<dbReference type="Proteomes" id="UP000504638">
    <property type="component" value="Unplaced"/>
</dbReference>
<dbReference type="Pfam" id="PF04828">
    <property type="entry name" value="GFA"/>
    <property type="match status" value="1"/>
</dbReference>
<feature type="domain" description="CENP-V/GFA" evidence="5">
    <location>
        <begin position="9"/>
        <end position="126"/>
    </location>
</feature>
<dbReference type="EMBL" id="ML975171">
    <property type="protein sequence ID" value="KAF1809623.1"/>
    <property type="molecule type" value="Genomic_DNA"/>
</dbReference>
<evidence type="ECO:0000313" key="8">
    <source>
        <dbReference type="RefSeq" id="XP_033531254.1"/>
    </source>
</evidence>
<evidence type="ECO:0000256" key="1">
    <source>
        <dbReference type="ARBA" id="ARBA00005495"/>
    </source>
</evidence>
<protein>
    <recommendedName>
        <fullName evidence="5">CENP-V/GFA domain-containing protein</fullName>
    </recommendedName>
</protein>
<organism evidence="6">
    <name type="scientific">Eremomyces bilateralis CBS 781.70</name>
    <dbReference type="NCBI Taxonomy" id="1392243"/>
    <lineage>
        <taxon>Eukaryota</taxon>
        <taxon>Fungi</taxon>
        <taxon>Dikarya</taxon>
        <taxon>Ascomycota</taxon>
        <taxon>Pezizomycotina</taxon>
        <taxon>Dothideomycetes</taxon>
        <taxon>Dothideomycetes incertae sedis</taxon>
        <taxon>Eremomycetales</taxon>
        <taxon>Eremomycetaceae</taxon>
        <taxon>Eremomyces</taxon>
    </lineage>
</organism>
<comment type="similarity">
    <text evidence="1">Belongs to the Gfa family.</text>
</comment>
<evidence type="ECO:0000256" key="3">
    <source>
        <dbReference type="ARBA" id="ARBA00022833"/>
    </source>
</evidence>
<dbReference type="OrthoDB" id="9985472at2759"/>
<dbReference type="PANTHER" id="PTHR33337:SF40">
    <property type="entry name" value="CENP-V_GFA DOMAIN-CONTAINING PROTEIN-RELATED"/>
    <property type="match status" value="1"/>
</dbReference>
<evidence type="ECO:0000256" key="4">
    <source>
        <dbReference type="ARBA" id="ARBA00023239"/>
    </source>
</evidence>
<dbReference type="GO" id="GO:0016846">
    <property type="term" value="F:carbon-sulfur lyase activity"/>
    <property type="evidence" value="ECO:0007669"/>
    <property type="project" value="InterPro"/>
</dbReference>
<reference evidence="8" key="3">
    <citation type="submission" date="2025-04" db="UniProtKB">
        <authorList>
            <consortium name="RefSeq"/>
        </authorList>
    </citation>
    <scope>IDENTIFICATION</scope>
    <source>
        <strain evidence="8">CBS 781.70</strain>
    </source>
</reference>
<evidence type="ECO:0000259" key="5">
    <source>
        <dbReference type="PROSITE" id="PS51891"/>
    </source>
</evidence>
<keyword evidence="4" id="KW-0456">Lyase</keyword>
<dbReference type="PROSITE" id="PS51891">
    <property type="entry name" value="CENP_V_GFA"/>
    <property type="match status" value="1"/>
</dbReference>
<dbReference type="AlphaFoldDB" id="A0A6G1FV37"/>
<accession>A0A6G1FV37</accession>
<proteinExistence type="inferred from homology"/>
<evidence type="ECO:0000313" key="7">
    <source>
        <dbReference type="Proteomes" id="UP000504638"/>
    </source>
</evidence>
<dbReference type="InterPro" id="IPR006913">
    <property type="entry name" value="CENP-V/GFA"/>
</dbReference>
<dbReference type="SUPFAM" id="SSF51316">
    <property type="entry name" value="Mss4-like"/>
    <property type="match status" value="1"/>
</dbReference>
<dbReference type="Gene3D" id="3.90.1590.10">
    <property type="entry name" value="glutathione-dependent formaldehyde- activating enzyme (gfa)"/>
    <property type="match status" value="1"/>
</dbReference>
<dbReference type="GO" id="GO:0046872">
    <property type="term" value="F:metal ion binding"/>
    <property type="evidence" value="ECO:0007669"/>
    <property type="project" value="UniProtKB-KW"/>
</dbReference>
<evidence type="ECO:0000313" key="6">
    <source>
        <dbReference type="EMBL" id="KAF1809623.1"/>
    </source>
</evidence>
<evidence type="ECO:0000256" key="2">
    <source>
        <dbReference type="ARBA" id="ARBA00022723"/>
    </source>
</evidence>
<reference evidence="6 8" key="1">
    <citation type="submission" date="2020-01" db="EMBL/GenBank/DDBJ databases">
        <authorList>
            <consortium name="DOE Joint Genome Institute"/>
            <person name="Haridas S."/>
            <person name="Albert R."/>
            <person name="Binder M."/>
            <person name="Bloem J."/>
            <person name="Labutti K."/>
            <person name="Salamov A."/>
            <person name="Andreopoulos B."/>
            <person name="Baker S.E."/>
            <person name="Barry K."/>
            <person name="Bills G."/>
            <person name="Bluhm B.H."/>
            <person name="Cannon C."/>
            <person name="Castanera R."/>
            <person name="Culley D.E."/>
            <person name="Daum C."/>
            <person name="Ezra D."/>
            <person name="Gonzalez J.B."/>
            <person name="Henrissat B."/>
            <person name="Kuo A."/>
            <person name="Liang C."/>
            <person name="Lipzen A."/>
            <person name="Lutzoni F."/>
            <person name="Magnuson J."/>
            <person name="Mondo S."/>
            <person name="Nolan M."/>
            <person name="Ohm R."/>
            <person name="Pangilinan J."/>
            <person name="Park H.-J."/>
            <person name="Ramirez L."/>
            <person name="Alfaro M."/>
            <person name="Sun H."/>
            <person name="Tritt A."/>
            <person name="Yoshinaga Y."/>
            <person name="Zwiers L.-H."/>
            <person name="Turgeon B.G."/>
            <person name="Goodwin S.B."/>
            <person name="Spatafora J.W."/>
            <person name="Crous P.W."/>
            <person name="Grigoriev I.V."/>
        </authorList>
    </citation>
    <scope>NUCLEOTIDE SEQUENCE</scope>
    <source>
        <strain evidence="6 8">CBS 781.70</strain>
    </source>
</reference>